<dbReference type="Gene3D" id="3.40.50.2000">
    <property type="entry name" value="Glycogen Phosphorylase B"/>
    <property type="match status" value="2"/>
</dbReference>
<dbReference type="InterPro" id="IPR028098">
    <property type="entry name" value="Glyco_trans_4-like_N"/>
</dbReference>
<dbReference type="STRING" id="688867.SAMN05660236_4330"/>
<dbReference type="GO" id="GO:0016757">
    <property type="term" value="F:glycosyltransferase activity"/>
    <property type="evidence" value="ECO:0007669"/>
    <property type="project" value="InterPro"/>
</dbReference>
<keyword evidence="3" id="KW-0808">Transferase</keyword>
<name>A0A1T5M3X6_9BACT</name>
<dbReference type="Proteomes" id="UP000190961">
    <property type="component" value="Unassembled WGS sequence"/>
</dbReference>
<evidence type="ECO:0000313" key="4">
    <source>
        <dbReference type="Proteomes" id="UP000190961"/>
    </source>
</evidence>
<organism evidence="3 4">
    <name type="scientific">Ohtaekwangia koreensis</name>
    <dbReference type="NCBI Taxonomy" id="688867"/>
    <lineage>
        <taxon>Bacteria</taxon>
        <taxon>Pseudomonadati</taxon>
        <taxon>Bacteroidota</taxon>
        <taxon>Cytophagia</taxon>
        <taxon>Cytophagales</taxon>
        <taxon>Fulvivirgaceae</taxon>
        <taxon>Ohtaekwangia</taxon>
    </lineage>
</organism>
<dbReference type="PANTHER" id="PTHR45947">
    <property type="entry name" value="SULFOQUINOVOSYL TRANSFERASE SQD2"/>
    <property type="match status" value="1"/>
</dbReference>
<dbReference type="CDD" id="cd03801">
    <property type="entry name" value="GT4_PimA-like"/>
    <property type="match status" value="1"/>
</dbReference>
<dbReference type="Pfam" id="PF13439">
    <property type="entry name" value="Glyco_transf_4"/>
    <property type="match status" value="1"/>
</dbReference>
<dbReference type="EMBL" id="FUZU01000003">
    <property type="protein sequence ID" value="SKC82961.1"/>
    <property type="molecule type" value="Genomic_DNA"/>
</dbReference>
<evidence type="ECO:0000259" key="2">
    <source>
        <dbReference type="Pfam" id="PF13439"/>
    </source>
</evidence>
<dbReference type="Pfam" id="PF00534">
    <property type="entry name" value="Glycos_transf_1"/>
    <property type="match status" value="1"/>
</dbReference>
<dbReference type="InterPro" id="IPR001296">
    <property type="entry name" value="Glyco_trans_1"/>
</dbReference>
<proteinExistence type="predicted"/>
<sequence>MSKKSDSITKNCAIFIMPRSSSDWAGAEALWITVAGWAAAAARALGDAYVLTTDRIAKPDEVIHYPLAARNIKQGRQGQLSRWIPLMLITLIKDLLLWRKSRRKSNYSYPLPFNAEHINFIWEQHDLFPGPGREMANKYKVPLITYVHAPQVWESAKWGVNRFVWGWFLEKFVEAPALKRSDLVACVSQEVADKLEKMGIPKNKILISPMAVDPYLFKKNQDAKSLKESLRLSNKTVIGWTGSFRNFHGLDLLVKAFNQVHQSHPDTSLLLVGDGFEKVNIEKLVEELEITDAVVFAGRQAFAQIPSFVSIFDIAIVSARSSEGFHYSPLKLREYLAAGKATLAPRAGEIPSLFMHGETVMLYTAGEINDMATKLTELISNVEFREEISKRGMEYILSNGTWDFELQKSLLSLTRHDEIH</sequence>
<evidence type="ECO:0000313" key="3">
    <source>
        <dbReference type="EMBL" id="SKC82961.1"/>
    </source>
</evidence>
<dbReference type="SUPFAM" id="SSF53756">
    <property type="entry name" value="UDP-Glycosyltransferase/glycogen phosphorylase"/>
    <property type="match status" value="1"/>
</dbReference>
<dbReference type="RefSeq" id="WP_079688865.1">
    <property type="nucleotide sequence ID" value="NZ_FUZU01000003.1"/>
</dbReference>
<accession>A0A1T5M3X6</accession>
<feature type="domain" description="Glycosyltransferase subfamily 4-like N-terminal" evidence="2">
    <location>
        <begin position="133"/>
        <end position="214"/>
    </location>
</feature>
<dbReference type="InterPro" id="IPR050194">
    <property type="entry name" value="Glycosyltransferase_grp1"/>
</dbReference>
<feature type="domain" description="Glycosyl transferase family 1" evidence="1">
    <location>
        <begin position="228"/>
        <end position="392"/>
    </location>
</feature>
<reference evidence="3 4" key="1">
    <citation type="submission" date="2017-02" db="EMBL/GenBank/DDBJ databases">
        <authorList>
            <person name="Peterson S.W."/>
        </authorList>
    </citation>
    <scope>NUCLEOTIDE SEQUENCE [LARGE SCALE GENOMIC DNA]</scope>
    <source>
        <strain evidence="3 4">DSM 25262</strain>
    </source>
</reference>
<keyword evidence="4" id="KW-1185">Reference proteome</keyword>
<dbReference type="OrthoDB" id="9792322at2"/>
<dbReference type="PANTHER" id="PTHR45947:SF3">
    <property type="entry name" value="SULFOQUINOVOSYL TRANSFERASE SQD2"/>
    <property type="match status" value="1"/>
</dbReference>
<protein>
    <submittedName>
        <fullName evidence="3">Glycosyltransferase involved in cell wall bisynthesis</fullName>
    </submittedName>
</protein>
<gene>
    <name evidence="3" type="ORF">SAMN05660236_4330</name>
</gene>
<evidence type="ECO:0000259" key="1">
    <source>
        <dbReference type="Pfam" id="PF00534"/>
    </source>
</evidence>
<dbReference type="AlphaFoldDB" id="A0A1T5M3X6"/>